<evidence type="ECO:0000313" key="3">
    <source>
        <dbReference type="Proteomes" id="UP000460298"/>
    </source>
</evidence>
<comment type="caution">
    <text evidence="2">The sequence shown here is derived from an EMBL/GenBank/DDBJ whole genome shotgun (WGS) entry which is preliminary data.</text>
</comment>
<dbReference type="AlphaFoldDB" id="A0A833H480"/>
<gene>
    <name evidence="2" type="ORF">F9K24_03410</name>
</gene>
<dbReference type="Proteomes" id="UP000460298">
    <property type="component" value="Unassembled WGS sequence"/>
</dbReference>
<organism evidence="2 3">
    <name type="scientific">Leptonema illini</name>
    <dbReference type="NCBI Taxonomy" id="183"/>
    <lineage>
        <taxon>Bacteria</taxon>
        <taxon>Pseudomonadati</taxon>
        <taxon>Spirochaetota</taxon>
        <taxon>Spirochaetia</taxon>
        <taxon>Leptospirales</taxon>
        <taxon>Leptospiraceae</taxon>
        <taxon>Leptonema</taxon>
    </lineage>
</organism>
<keyword evidence="1" id="KW-0472">Membrane</keyword>
<proteinExistence type="predicted"/>
<name>A0A833H480_9LEPT</name>
<keyword evidence="1" id="KW-0812">Transmembrane</keyword>
<feature type="transmembrane region" description="Helical" evidence="1">
    <location>
        <begin position="85"/>
        <end position="103"/>
    </location>
</feature>
<feature type="transmembrane region" description="Helical" evidence="1">
    <location>
        <begin position="47"/>
        <end position="65"/>
    </location>
</feature>
<sequence>MQSSASTRIWLPGYYCVLVPDKAGQEIREAPACSRVRASEFKSFQENAVFVPVDSILVLIPGSLYTLPANIDADVYAMNSIAKRVFQAVLLLILVGFSFVEMVQKNLE</sequence>
<accession>A0A833H480</accession>
<reference evidence="2 3" key="1">
    <citation type="submission" date="2019-10" db="EMBL/GenBank/DDBJ databases">
        <title>Extracellular Electron Transfer in a Candidatus Methanoperedens spp. Enrichment Culture.</title>
        <authorList>
            <person name="Berger S."/>
            <person name="Rangel Shaw D."/>
            <person name="Berben T."/>
            <person name="In 'T Zandt M."/>
            <person name="Frank J."/>
            <person name="Reimann J."/>
            <person name="Jetten M.S.M."/>
            <person name="Welte C.U."/>
        </authorList>
    </citation>
    <scope>NUCLEOTIDE SEQUENCE [LARGE SCALE GENOMIC DNA]</scope>
    <source>
        <strain evidence="2">SB12</strain>
    </source>
</reference>
<keyword evidence="1" id="KW-1133">Transmembrane helix</keyword>
<dbReference type="EMBL" id="WBUI01000002">
    <property type="protein sequence ID" value="KAB2934837.1"/>
    <property type="molecule type" value="Genomic_DNA"/>
</dbReference>
<evidence type="ECO:0000313" key="2">
    <source>
        <dbReference type="EMBL" id="KAB2934837.1"/>
    </source>
</evidence>
<evidence type="ECO:0000256" key="1">
    <source>
        <dbReference type="SAM" id="Phobius"/>
    </source>
</evidence>
<protein>
    <submittedName>
        <fullName evidence="2">Uncharacterized protein</fullName>
    </submittedName>
</protein>